<protein>
    <submittedName>
        <fullName evidence="3">Variant surface glycoprotein 3419</fullName>
    </submittedName>
</protein>
<accession>M4SXL8</accession>
<evidence type="ECO:0000256" key="2">
    <source>
        <dbReference type="SAM" id="SignalP"/>
    </source>
</evidence>
<feature type="non-terminal residue" evidence="3">
    <location>
        <position position="1"/>
    </location>
</feature>
<dbReference type="EMBL" id="KC612021">
    <property type="protein sequence ID" value="AGH59452.1"/>
    <property type="molecule type" value="Genomic_DNA"/>
</dbReference>
<proteinExistence type="predicted"/>
<feature type="region of interest" description="Disordered" evidence="1">
    <location>
        <begin position="305"/>
        <end position="330"/>
    </location>
</feature>
<feature type="chain" id="PRO_5004057597" evidence="2">
    <location>
        <begin position="21"/>
        <end position="330"/>
    </location>
</feature>
<dbReference type="AlphaFoldDB" id="M4SXL8"/>
<organism evidence="3">
    <name type="scientific">Trypanosoma brucei</name>
    <dbReference type="NCBI Taxonomy" id="5691"/>
    <lineage>
        <taxon>Eukaryota</taxon>
        <taxon>Discoba</taxon>
        <taxon>Euglenozoa</taxon>
        <taxon>Kinetoplastea</taxon>
        <taxon>Metakinetoplastina</taxon>
        <taxon>Trypanosomatida</taxon>
        <taxon>Trypanosomatidae</taxon>
        <taxon>Trypanosoma</taxon>
    </lineage>
</organism>
<dbReference type="VEuPathDB" id="TriTrypDB:Tb927.10.16230"/>
<feature type="signal peptide" evidence="2">
    <location>
        <begin position="1"/>
        <end position="20"/>
    </location>
</feature>
<reference evidence="3" key="2">
    <citation type="journal article" date="2014" name="Mol. Biochem. Parasitol.">
        <title>Capturing the variant surface glycoprotein repertoire (the VSGnome) of Trypanosoma brucei Lister 427.</title>
        <authorList>
            <person name="Cross G.A."/>
            <person name="Kim H.S."/>
            <person name="Wickstead B."/>
        </authorList>
    </citation>
    <scope>NUCLEOTIDE SEQUENCE</scope>
    <source>
        <strain evidence="3">Lister 427</strain>
    </source>
</reference>
<evidence type="ECO:0000313" key="3">
    <source>
        <dbReference type="EMBL" id="AGH59452.1"/>
    </source>
</evidence>
<name>M4SXL8_9TRYP</name>
<feature type="region of interest" description="Disordered" evidence="1">
    <location>
        <begin position="263"/>
        <end position="282"/>
    </location>
</feature>
<reference evidence="3" key="1">
    <citation type="submission" date="2013-02" db="EMBL/GenBank/DDBJ databases">
        <authorList>
            <person name="Cross G.A.M."/>
            <person name="Kim H.-S."/>
            <person name="Wickstead B."/>
        </authorList>
    </citation>
    <scope>NUCLEOTIDE SEQUENCE</scope>
    <source>
        <strain evidence="3">Lister 427</strain>
    </source>
</reference>
<sequence>ITKTLKIVLLGMIIAQTVMTDDANTKAAKVKEPLQELLFYTKALAALTGKATRAANVAKPLHTEAAIFNLATCHADSEAQNNIYSLLNAVAQARAIRAAAAATSLAEQKEKHAATTIARMAQLRMLVHNKRGTPRFTAATVHTGTVSGIFSSPATTCEITYATTPTNLAACPAQTKDKGDMEETGIAIQQVTKMQTVPASEFDTSKVKIKAAGLGALTGAGTATNKNNSCVTNNGGGGLLATAANSLAVKDIVAVEPAAPEMADVDHNKGPNQGCRKQRDNAPEEEIITSRESLEFAICSLKALSEPTEKETASTSITSLASDPDAQNIA</sequence>
<keyword evidence="2" id="KW-0732">Signal</keyword>
<evidence type="ECO:0000256" key="1">
    <source>
        <dbReference type="SAM" id="MobiDB-lite"/>
    </source>
</evidence>